<evidence type="ECO:0000313" key="2">
    <source>
        <dbReference type="WBParaSite" id="PS1159_v2.g16838.t1"/>
    </source>
</evidence>
<reference evidence="2" key="1">
    <citation type="submission" date="2022-11" db="UniProtKB">
        <authorList>
            <consortium name="WormBaseParasite"/>
        </authorList>
    </citation>
    <scope>IDENTIFICATION</scope>
</reference>
<organism evidence="1 2">
    <name type="scientific">Panagrolaimus sp. PS1159</name>
    <dbReference type="NCBI Taxonomy" id="55785"/>
    <lineage>
        <taxon>Eukaryota</taxon>
        <taxon>Metazoa</taxon>
        <taxon>Ecdysozoa</taxon>
        <taxon>Nematoda</taxon>
        <taxon>Chromadorea</taxon>
        <taxon>Rhabditida</taxon>
        <taxon>Tylenchina</taxon>
        <taxon>Panagrolaimomorpha</taxon>
        <taxon>Panagrolaimoidea</taxon>
        <taxon>Panagrolaimidae</taxon>
        <taxon>Panagrolaimus</taxon>
    </lineage>
</organism>
<proteinExistence type="predicted"/>
<accession>A0AC35FF26</accession>
<dbReference type="Proteomes" id="UP000887580">
    <property type="component" value="Unplaced"/>
</dbReference>
<evidence type="ECO:0000313" key="1">
    <source>
        <dbReference type="Proteomes" id="UP000887580"/>
    </source>
</evidence>
<name>A0AC35FF26_9BILA</name>
<dbReference type="WBParaSite" id="PS1159_v2.g16838.t1">
    <property type="protein sequence ID" value="PS1159_v2.g16838.t1"/>
    <property type="gene ID" value="PS1159_v2.g16838"/>
</dbReference>
<sequence>MSSRDSVILLSDSEDEVKYLKIYYRGSQDCIEVPMEANGNVLFEDIALLDSKISALFLEKDSLKRLVKPTDGCFKEPKTKWWSFKVFAVLKKESEIILNGNNSDLNHDVHVTYKWNMQIKSETPTTPGSLQTGFERDNPITFLSPSNRITSIKSEPPTTSELRGKNNHELEQPSSSRILTYSQAKLSEILPTLSSNNQFVSADAVNTSFNSIVAVKVPTNAKLSSAYNVKRTKILKYMLCRGNLGHYNDDFGKKYLKRTLVAYPNKETVRLFHYARMSNILLKTLDSNAKDYCELCDCSLTLKHLLCEKHLTVYHEKYNADPPEIPNLFKPEIYKQYIDPSILAGLKISEFKEMEDSPEFSITLQNIPVFQYKYFLINYILRYNLEMSYESTFSIEKLMFLQKNSDNRILQEIFTIKRFNCNSCNKSINGQVGFIKHIFDVYHIQKGLNQEQFDGICKAMSFVEKTPNGFRFLPFPKIDRKRKQSSDVVHEDSKRQKQE</sequence>
<protein>
    <submittedName>
        <fullName evidence="2">C2H2-type domain-containing protein</fullName>
    </submittedName>
</protein>